<comment type="caution">
    <text evidence="13">The sequence shown here is derived from an EMBL/GenBank/DDBJ whole genome shotgun (WGS) entry which is preliminary data.</text>
</comment>
<protein>
    <recommendedName>
        <fullName evidence="11 12">Dephospho-CoA kinase</fullName>
        <ecNumber evidence="11 12">2.7.1.24</ecNumber>
    </recommendedName>
    <alternativeName>
        <fullName evidence="11">Dephosphocoenzyme A kinase</fullName>
    </alternativeName>
</protein>
<organism evidence="13 14">
    <name type="scientific">Faecousia intestinalis</name>
    <dbReference type="NCBI Taxonomy" id="3133167"/>
    <lineage>
        <taxon>Bacteria</taxon>
        <taxon>Bacillati</taxon>
        <taxon>Bacillota</taxon>
        <taxon>Clostridia</taxon>
        <taxon>Eubacteriales</taxon>
        <taxon>Oscillospiraceae</taxon>
        <taxon>Faecousia</taxon>
    </lineage>
</organism>
<evidence type="ECO:0000256" key="7">
    <source>
        <dbReference type="ARBA" id="ARBA00022801"/>
    </source>
</evidence>
<dbReference type="NCBIfam" id="TIGR00152">
    <property type="entry name" value="dephospho-CoA kinase"/>
    <property type="match status" value="1"/>
</dbReference>
<evidence type="ECO:0000313" key="13">
    <source>
        <dbReference type="EMBL" id="MEQ2510258.1"/>
    </source>
</evidence>
<dbReference type="HAMAP" id="MF_00376">
    <property type="entry name" value="Dephospho_CoA_kinase"/>
    <property type="match status" value="1"/>
</dbReference>
<evidence type="ECO:0000256" key="6">
    <source>
        <dbReference type="ARBA" id="ARBA00022741"/>
    </source>
</evidence>
<dbReference type="EC" id="2.7.1.24" evidence="11 12"/>
<evidence type="ECO:0000313" key="14">
    <source>
        <dbReference type="Proteomes" id="UP001491552"/>
    </source>
</evidence>
<name>A0ABV1G4R9_9FIRM</name>
<dbReference type="Gene3D" id="2.30.250.10">
    <property type="entry name" value="Aminopeptidase i, Domain 2"/>
    <property type="match status" value="1"/>
</dbReference>
<evidence type="ECO:0000256" key="4">
    <source>
        <dbReference type="ARBA" id="ARBA00022670"/>
    </source>
</evidence>
<comment type="function">
    <text evidence="11">Catalyzes the phosphorylation of the 3'-hydroxyl group of dephosphocoenzyme A to form coenzyme A.</text>
</comment>
<evidence type="ECO:0000256" key="11">
    <source>
        <dbReference type="HAMAP-Rule" id="MF_00376"/>
    </source>
</evidence>
<gene>
    <name evidence="11" type="primary">coaE</name>
    <name evidence="13" type="ORF">WMO66_03175</name>
</gene>
<dbReference type="InterPro" id="IPR027417">
    <property type="entry name" value="P-loop_NTPase"/>
</dbReference>
<reference evidence="13 14" key="1">
    <citation type="submission" date="2024-03" db="EMBL/GenBank/DDBJ databases">
        <title>Human intestinal bacterial collection.</title>
        <authorList>
            <person name="Pauvert C."/>
            <person name="Hitch T.C.A."/>
            <person name="Clavel T."/>
        </authorList>
    </citation>
    <scope>NUCLEOTIDE SEQUENCE [LARGE SCALE GENOMIC DNA]</scope>
    <source>
        <strain evidence="13 14">CLA-AA-H192</strain>
    </source>
</reference>
<evidence type="ECO:0000256" key="3">
    <source>
        <dbReference type="ARBA" id="ARBA00022438"/>
    </source>
</evidence>
<keyword evidence="10" id="KW-0482">Metalloprotease</keyword>
<dbReference type="CDD" id="cd02022">
    <property type="entry name" value="DPCK"/>
    <property type="match status" value="1"/>
</dbReference>
<dbReference type="InterPro" id="IPR001948">
    <property type="entry name" value="Peptidase_M18"/>
</dbReference>
<keyword evidence="11" id="KW-0418">Kinase</keyword>
<evidence type="ECO:0000256" key="1">
    <source>
        <dbReference type="ARBA" id="ARBA00001947"/>
    </source>
</evidence>
<keyword evidence="7 13" id="KW-0378">Hydrolase</keyword>
<comment type="subcellular location">
    <subcellularLocation>
        <location evidence="11">Cytoplasm</location>
    </subcellularLocation>
</comment>
<comment type="cofactor">
    <cofactor evidence="1">
        <name>Zn(2+)</name>
        <dbReference type="ChEBI" id="CHEBI:29105"/>
    </cofactor>
</comment>
<keyword evidence="5" id="KW-0479">Metal-binding</keyword>
<dbReference type="PROSITE" id="PS51219">
    <property type="entry name" value="DPCK"/>
    <property type="match status" value="1"/>
</dbReference>
<evidence type="ECO:0000256" key="12">
    <source>
        <dbReference type="NCBIfam" id="TIGR00152"/>
    </source>
</evidence>
<comment type="pathway">
    <text evidence="11">Cofactor biosynthesis; coenzyme A biosynthesis; CoA from (R)-pantothenate: step 5/5.</text>
</comment>
<dbReference type="SUPFAM" id="SSF101821">
    <property type="entry name" value="Aminopeptidase/glucanase lid domain"/>
    <property type="match status" value="1"/>
</dbReference>
<evidence type="ECO:0000256" key="9">
    <source>
        <dbReference type="ARBA" id="ARBA00022840"/>
    </source>
</evidence>
<evidence type="ECO:0000256" key="8">
    <source>
        <dbReference type="ARBA" id="ARBA00022833"/>
    </source>
</evidence>
<dbReference type="InterPro" id="IPR001977">
    <property type="entry name" value="Depp_CoAkinase"/>
</dbReference>
<dbReference type="Gene3D" id="3.40.50.300">
    <property type="entry name" value="P-loop containing nucleotide triphosphate hydrolases"/>
    <property type="match status" value="1"/>
</dbReference>
<accession>A0ABV1G4R9</accession>
<dbReference type="RefSeq" id="WP_349134962.1">
    <property type="nucleotide sequence ID" value="NZ_JBBMFF010000141.1"/>
</dbReference>
<dbReference type="PANTHER" id="PTHR28570:SF2">
    <property type="entry name" value="M18 FAMILY AMINOPEPTIDASE 1-RELATED"/>
    <property type="match status" value="1"/>
</dbReference>
<dbReference type="Pfam" id="PF02127">
    <property type="entry name" value="Peptidase_M18"/>
    <property type="match status" value="1"/>
</dbReference>
<comment type="catalytic activity">
    <reaction evidence="11">
        <text>3'-dephospho-CoA + ATP = ADP + CoA + H(+)</text>
        <dbReference type="Rhea" id="RHEA:18245"/>
        <dbReference type="ChEBI" id="CHEBI:15378"/>
        <dbReference type="ChEBI" id="CHEBI:30616"/>
        <dbReference type="ChEBI" id="CHEBI:57287"/>
        <dbReference type="ChEBI" id="CHEBI:57328"/>
        <dbReference type="ChEBI" id="CHEBI:456216"/>
        <dbReference type="EC" id="2.7.1.24"/>
    </reaction>
</comment>
<keyword evidence="3 13" id="KW-0031">Aminopeptidase</keyword>
<dbReference type="InterPro" id="IPR023358">
    <property type="entry name" value="Peptidase_M18_dom2"/>
</dbReference>
<feature type="binding site" evidence="11">
    <location>
        <begin position="11"/>
        <end position="16"/>
    </location>
    <ligand>
        <name>ATP</name>
        <dbReference type="ChEBI" id="CHEBI:30616"/>
    </ligand>
</feature>
<dbReference type="Gene3D" id="3.40.630.10">
    <property type="entry name" value="Zn peptidases"/>
    <property type="match status" value="1"/>
</dbReference>
<evidence type="ECO:0000256" key="5">
    <source>
        <dbReference type="ARBA" id="ARBA00022723"/>
    </source>
</evidence>
<comment type="similarity">
    <text evidence="2">Belongs to the peptidase M18 family.</text>
</comment>
<keyword evidence="11" id="KW-0173">Coenzyme A biosynthesis</keyword>
<keyword evidence="4" id="KW-0645">Protease</keyword>
<keyword evidence="6 11" id="KW-0547">Nucleotide-binding</keyword>
<proteinExistence type="inferred from homology"/>
<dbReference type="Pfam" id="PF01121">
    <property type="entry name" value="CoaE"/>
    <property type="match status" value="1"/>
</dbReference>
<keyword evidence="9 11" id="KW-0067">ATP-binding</keyword>
<dbReference type="SUPFAM" id="SSF52540">
    <property type="entry name" value="P-loop containing nucleoside triphosphate hydrolases"/>
    <property type="match status" value="1"/>
</dbReference>
<keyword evidence="11" id="KW-0808">Transferase</keyword>
<dbReference type="EMBL" id="JBBMFF010000141">
    <property type="protein sequence ID" value="MEQ2510258.1"/>
    <property type="molecule type" value="Genomic_DNA"/>
</dbReference>
<keyword evidence="11" id="KW-0963">Cytoplasm</keyword>
<sequence>MKILGITGGSGSGKTTLLRAVEHLGGLGLDCDAIYHCLLETDDALVAAIGARFPGTVRDGRVDRPALAAVVFADPAELAALDALTHEAVAREVRRRLWQSEAPFAAIDAIGLFESGLAALCDETVCVLAPEETRIERLIRRDGISRERALARIRAQKSDEALRAQCGHALWADAPTPEAFQQQCEQFLKGVLMMEETKKFEKEREALLSSPKNGYDRISEADLAAMESYCKEYMKFISDCKMEREAVKWTIEAAEKAGFRELKPGMQLKPGDRVYGNNHNKSVIFAVVGSESLNEGTHICAAHIDSPRLDLKPNPLYEDAGMAYFKTHYYGGIKKYQWTTTPLAIHGVVAKKDGTVVTVTVGEEPGDPIFCVTDLLVHLSADQMRKTLAEGVTGENLRILLGSRPLKDDEGADRVKFAILMLLNEKYGLTEEDFLSAELTMVPAGPAREVGFDRSLIAAYGHDDRVCAYAAFKPLLDLGTPVKTAVCVLADKEEIGSVGISGMQSQYFEMFMEDLCEAAGASKRRCFEHSFCLSADVSNAFDPLYAETCDPTNNTKINYGTGIFKYTGARGKSGSSDAAAEVMGYVRRIFAKHDVIWQTGELGKVDQGGGGTVACYMANRNIETVDAGVPVLSMHAPMEIVSKLDTYMTFKGMKVFYEEN</sequence>
<evidence type="ECO:0000256" key="10">
    <source>
        <dbReference type="ARBA" id="ARBA00023049"/>
    </source>
</evidence>
<evidence type="ECO:0000256" key="2">
    <source>
        <dbReference type="ARBA" id="ARBA00008290"/>
    </source>
</evidence>
<keyword evidence="14" id="KW-1185">Reference proteome</keyword>
<dbReference type="NCBIfam" id="NF002600">
    <property type="entry name" value="PRK02256.1"/>
    <property type="match status" value="1"/>
</dbReference>
<dbReference type="Proteomes" id="UP001491552">
    <property type="component" value="Unassembled WGS sequence"/>
</dbReference>
<dbReference type="GO" id="GO:0004177">
    <property type="term" value="F:aminopeptidase activity"/>
    <property type="evidence" value="ECO:0007669"/>
    <property type="project" value="UniProtKB-KW"/>
</dbReference>
<dbReference type="SUPFAM" id="SSF53187">
    <property type="entry name" value="Zn-dependent exopeptidases"/>
    <property type="match status" value="1"/>
</dbReference>
<dbReference type="PRINTS" id="PR00932">
    <property type="entry name" value="AMINO1PTASE"/>
</dbReference>
<comment type="similarity">
    <text evidence="11">Belongs to the CoaE family.</text>
</comment>
<dbReference type="PANTHER" id="PTHR28570">
    <property type="entry name" value="ASPARTYL AMINOPEPTIDASE"/>
    <property type="match status" value="1"/>
</dbReference>
<keyword evidence="8" id="KW-0862">Zinc</keyword>